<protein>
    <submittedName>
        <fullName evidence="1">Uncharacterized protein</fullName>
    </submittedName>
</protein>
<evidence type="ECO:0000313" key="1">
    <source>
        <dbReference type="EMBL" id="RAK70792.1"/>
    </source>
</evidence>
<dbReference type="OrthoDB" id="2116590at2759"/>
<evidence type="ECO:0000313" key="2">
    <source>
        <dbReference type="Proteomes" id="UP000249789"/>
    </source>
</evidence>
<accession>A0A8G1RBM8</accession>
<name>A0A8G1RBM8_9EURO</name>
<dbReference type="Proteomes" id="UP000249789">
    <property type="component" value="Unassembled WGS sequence"/>
</dbReference>
<dbReference type="SUPFAM" id="SSF53335">
    <property type="entry name" value="S-adenosyl-L-methionine-dependent methyltransferases"/>
    <property type="match status" value="1"/>
</dbReference>
<dbReference type="AlphaFoldDB" id="A0A8G1RBM8"/>
<dbReference type="GeneID" id="63860885"/>
<dbReference type="RefSeq" id="XP_040794804.1">
    <property type="nucleotide sequence ID" value="XM_040943552.1"/>
</dbReference>
<proteinExistence type="predicted"/>
<dbReference type="EMBL" id="KZ824766">
    <property type="protein sequence ID" value="RAK70792.1"/>
    <property type="molecule type" value="Genomic_DNA"/>
</dbReference>
<organism evidence="1 2">
    <name type="scientific">Aspergillus fijiensis CBS 313.89</name>
    <dbReference type="NCBI Taxonomy" id="1448319"/>
    <lineage>
        <taxon>Eukaryota</taxon>
        <taxon>Fungi</taxon>
        <taxon>Dikarya</taxon>
        <taxon>Ascomycota</taxon>
        <taxon>Pezizomycotina</taxon>
        <taxon>Eurotiomycetes</taxon>
        <taxon>Eurotiomycetidae</taxon>
        <taxon>Eurotiales</taxon>
        <taxon>Aspergillaceae</taxon>
        <taxon>Aspergillus</taxon>
    </lineage>
</organism>
<dbReference type="VEuPathDB" id="FungiDB:BO72DRAFT_443344"/>
<gene>
    <name evidence="1" type="ORF">BO72DRAFT_443344</name>
</gene>
<dbReference type="InterPro" id="IPR029063">
    <property type="entry name" value="SAM-dependent_MTases_sf"/>
</dbReference>
<reference evidence="1 2" key="1">
    <citation type="submission" date="2018-02" db="EMBL/GenBank/DDBJ databases">
        <title>The genomes of Aspergillus section Nigri reveals drivers in fungal speciation.</title>
        <authorList>
            <consortium name="DOE Joint Genome Institute"/>
            <person name="Vesth T.C."/>
            <person name="Nybo J."/>
            <person name="Theobald S."/>
            <person name="Brandl J."/>
            <person name="Frisvad J.C."/>
            <person name="Nielsen K.F."/>
            <person name="Lyhne E.K."/>
            <person name="Kogle M.E."/>
            <person name="Kuo A."/>
            <person name="Riley R."/>
            <person name="Clum A."/>
            <person name="Nolan M."/>
            <person name="Lipzen A."/>
            <person name="Salamov A."/>
            <person name="Henrissat B."/>
            <person name="Wiebenga A."/>
            <person name="De vries R.P."/>
            <person name="Grigoriev I.V."/>
            <person name="Mortensen U.H."/>
            <person name="Andersen M.R."/>
            <person name="Baker S.E."/>
        </authorList>
    </citation>
    <scope>NUCLEOTIDE SEQUENCE [LARGE SCALE GENOMIC DNA]</scope>
    <source>
        <strain evidence="1 2">CBS 313.89</strain>
    </source>
</reference>
<dbReference type="Gene3D" id="3.40.50.150">
    <property type="entry name" value="Vaccinia Virus protein VP39"/>
    <property type="match status" value="1"/>
</dbReference>
<sequence length="366" mass="39642">MSTAVLEEKILVADDLSRATIDLVPKARDDLSIHFESFYGVKPRHVSPSFKISLSDLSYQPKVERPTADWAVTAAFQAFRSFQLAGYSPVRRFATIGTGSGTDAVGALEVFFPELTSITMTDLSPEVVATARLNLISAVHDARKTIQAVALEATALTGYCLEPLKGQQVFDLIYECVHLVPYTPSNLPNIPLPEGATLLEDQTSSTYFSGADLPYQIPPFVASALLDLHYTSLVQARAFSLLSASGVILSSIGGRVSIATILALADTAGFAGRILSMSWKVQSEPESVIGGYATQQQQGLGPFYFYRTTTLRRIFHGRTPAGAALRALQIERELLSERIDAITALELYQEGVELGHPVVVMASVLK</sequence>
<keyword evidence="2" id="KW-1185">Reference proteome</keyword>